<comment type="similarity">
    <text evidence="2">Belongs to the polysaccharide synthase family.</text>
</comment>
<feature type="transmembrane region" description="Helical" evidence="7">
    <location>
        <begin position="408"/>
        <end position="432"/>
    </location>
</feature>
<dbReference type="KEGG" id="aex:Astex_2189"/>
<dbReference type="HOGENOM" id="CLU_026911_6_1_5"/>
<dbReference type="GO" id="GO:0005886">
    <property type="term" value="C:plasma membrane"/>
    <property type="evidence" value="ECO:0007669"/>
    <property type="project" value="UniProtKB-SubCell"/>
</dbReference>
<dbReference type="OrthoDB" id="7605542at2"/>
<dbReference type="AlphaFoldDB" id="E8RM96"/>
<dbReference type="PANTHER" id="PTHR30250">
    <property type="entry name" value="PST FAMILY PREDICTED COLANIC ACID TRANSPORTER"/>
    <property type="match status" value="1"/>
</dbReference>
<evidence type="ECO:0000256" key="4">
    <source>
        <dbReference type="ARBA" id="ARBA00022692"/>
    </source>
</evidence>
<feature type="transmembrane region" description="Helical" evidence="7">
    <location>
        <begin position="81"/>
        <end position="102"/>
    </location>
</feature>
<organism evidence="8 9">
    <name type="scientific">Asticcacaulis excentricus (strain ATCC 15261 / DSM 4724 / KCTC 12464 / NCIMB 9791 / VKM B-1370 / CB 48)</name>
    <dbReference type="NCBI Taxonomy" id="573065"/>
    <lineage>
        <taxon>Bacteria</taxon>
        <taxon>Pseudomonadati</taxon>
        <taxon>Pseudomonadota</taxon>
        <taxon>Alphaproteobacteria</taxon>
        <taxon>Caulobacterales</taxon>
        <taxon>Caulobacteraceae</taxon>
        <taxon>Asticcacaulis</taxon>
    </lineage>
</organism>
<dbReference type="Proteomes" id="UP000001492">
    <property type="component" value="Chromosome 1"/>
</dbReference>
<dbReference type="eggNOG" id="COG2244">
    <property type="taxonomic scope" value="Bacteria"/>
</dbReference>
<dbReference type="STRING" id="573065.Astex_2189"/>
<feature type="transmembrane region" description="Helical" evidence="7">
    <location>
        <begin position="375"/>
        <end position="396"/>
    </location>
</feature>
<dbReference type="InterPro" id="IPR050833">
    <property type="entry name" value="Poly_Biosynth_Transport"/>
</dbReference>
<comment type="subcellular location">
    <subcellularLocation>
        <location evidence="1">Cell membrane</location>
        <topology evidence="1">Multi-pass membrane protein</topology>
    </subcellularLocation>
</comment>
<evidence type="ECO:0000256" key="3">
    <source>
        <dbReference type="ARBA" id="ARBA00022475"/>
    </source>
</evidence>
<feature type="transmembrane region" description="Helical" evidence="7">
    <location>
        <begin position="41"/>
        <end position="60"/>
    </location>
</feature>
<keyword evidence="9" id="KW-1185">Reference proteome</keyword>
<feature type="transmembrane region" description="Helical" evidence="7">
    <location>
        <begin position="438"/>
        <end position="457"/>
    </location>
</feature>
<keyword evidence="3" id="KW-1003">Cell membrane</keyword>
<evidence type="ECO:0000256" key="2">
    <source>
        <dbReference type="ARBA" id="ARBA00007430"/>
    </source>
</evidence>
<feature type="transmembrane region" description="Helical" evidence="7">
    <location>
        <begin position="12"/>
        <end position="35"/>
    </location>
</feature>
<dbReference type="Pfam" id="PF13440">
    <property type="entry name" value="Polysacc_synt_3"/>
    <property type="match status" value="1"/>
</dbReference>
<feature type="transmembrane region" description="Helical" evidence="7">
    <location>
        <begin position="173"/>
        <end position="194"/>
    </location>
</feature>
<feature type="transmembrane region" description="Helical" evidence="7">
    <location>
        <begin position="350"/>
        <end position="369"/>
    </location>
</feature>
<evidence type="ECO:0000313" key="9">
    <source>
        <dbReference type="Proteomes" id="UP000001492"/>
    </source>
</evidence>
<gene>
    <name evidence="8" type="ordered locus">Astex_2189</name>
</gene>
<feature type="transmembrane region" description="Helical" evidence="7">
    <location>
        <begin position="320"/>
        <end position="343"/>
    </location>
</feature>
<evidence type="ECO:0000256" key="7">
    <source>
        <dbReference type="SAM" id="Phobius"/>
    </source>
</evidence>
<name>E8RM96_ASTEC</name>
<keyword evidence="6 7" id="KW-0472">Membrane</keyword>
<dbReference type="EMBL" id="CP002395">
    <property type="protein sequence ID" value="ADU13847.1"/>
    <property type="molecule type" value="Genomic_DNA"/>
</dbReference>
<feature type="transmembrane region" description="Helical" evidence="7">
    <location>
        <begin position="145"/>
        <end position="167"/>
    </location>
</feature>
<feature type="transmembrane region" description="Helical" evidence="7">
    <location>
        <begin position="114"/>
        <end position="133"/>
    </location>
</feature>
<feature type="transmembrane region" description="Helical" evidence="7">
    <location>
        <begin position="288"/>
        <end position="308"/>
    </location>
</feature>
<evidence type="ECO:0000256" key="1">
    <source>
        <dbReference type="ARBA" id="ARBA00004651"/>
    </source>
</evidence>
<evidence type="ECO:0000256" key="6">
    <source>
        <dbReference type="ARBA" id="ARBA00023136"/>
    </source>
</evidence>
<reference evidence="9" key="1">
    <citation type="submission" date="2010-12" db="EMBL/GenBank/DDBJ databases">
        <title>Complete sequence of chromosome 1 of Asticcacaulis excentricus CB 48.</title>
        <authorList>
            <consortium name="US DOE Joint Genome Institute"/>
            <person name="Lucas S."/>
            <person name="Copeland A."/>
            <person name="Lapidus A."/>
            <person name="Cheng J.-F."/>
            <person name="Bruce D."/>
            <person name="Goodwin L."/>
            <person name="Pitluck S."/>
            <person name="Teshima H."/>
            <person name="Davenport K."/>
            <person name="Detter J.C."/>
            <person name="Han C."/>
            <person name="Tapia R."/>
            <person name="Land M."/>
            <person name="Hauser L."/>
            <person name="Jeffries C."/>
            <person name="Kyrpides N."/>
            <person name="Ivanova N."/>
            <person name="Ovchinnikova G."/>
            <person name="Brun Y.V."/>
            <person name="Woyke T."/>
        </authorList>
    </citation>
    <scope>NUCLEOTIDE SEQUENCE [LARGE SCALE GENOMIC DNA]</scope>
    <source>
        <strain evidence="9">ATCC 15261 / DSM 4724 / KCTC 12464 / NCIMB 9791 / VKM B-1370 / CB 48</strain>
    </source>
</reference>
<dbReference type="PANTHER" id="PTHR30250:SF10">
    <property type="entry name" value="LIPOPOLYSACCHARIDE BIOSYNTHESIS PROTEIN WZXC"/>
    <property type="match status" value="1"/>
</dbReference>
<sequence length="484" mass="52042">MSDSRRMATNIIASWGANLVKVMVQLVMLPVMARVLGPAEMGLYALALPILALVMPLADAGLANSLAREKPDNHRVWSTSFWMLMFISLLLAVSVYGGSFGVAHTSNQPRLPQIVLALCAIFPLMGLGVLPMARMIQKGRLVAPAIIDMASNLLGAGIGIAGALSGYGVWSMVAQYVSVFAIRAFLLNACELYWPRMVLDFSGLKSHLGLGGSITLSKIAESAGRVAENSQVSRILGASALGAYGFANQVARFLSEAVGNSLWANLYYQSLHCEHDRLGPQLIRMNRLLCHILIPASFLGAALSPTFLPFVLGDKWVDAGWPLAIFCLTYPFTIMSNLVGAVLYARGHAIIPMSVAVLTACARFGAIFLFLPYGLMSACIGVGAISILQAIGSFLASREVIGIRISEVLVTSFWPVTAALLGFWGAFTILLYRHDIEGGIYAAACFGGIYVLAQIMFDRSRFLTDASGIVELVRRKKTKSEPTV</sequence>
<accession>E8RM96</accession>
<protein>
    <submittedName>
        <fullName evidence="8">Polysaccharide biosynthesis protein</fullName>
    </submittedName>
</protein>
<keyword evidence="4 7" id="KW-0812">Transmembrane</keyword>
<evidence type="ECO:0000256" key="5">
    <source>
        <dbReference type="ARBA" id="ARBA00022989"/>
    </source>
</evidence>
<evidence type="ECO:0000313" key="8">
    <source>
        <dbReference type="EMBL" id="ADU13847.1"/>
    </source>
</evidence>
<proteinExistence type="inferred from homology"/>
<keyword evidence="5 7" id="KW-1133">Transmembrane helix</keyword>